<dbReference type="InterPro" id="IPR035901">
    <property type="entry name" value="GIY-YIG_endonuc_sf"/>
</dbReference>
<dbReference type="PROSITE" id="PS50164">
    <property type="entry name" value="GIY_YIG"/>
    <property type="match status" value="1"/>
</dbReference>
<dbReference type="AlphaFoldDB" id="A0A0G0T1T6"/>
<dbReference type="Gene3D" id="3.40.1440.10">
    <property type="entry name" value="GIY-YIG endonuclease"/>
    <property type="match status" value="1"/>
</dbReference>
<dbReference type="Proteomes" id="UP000034881">
    <property type="component" value="Unassembled WGS sequence"/>
</dbReference>
<dbReference type="InterPro" id="IPR050190">
    <property type="entry name" value="UPF0213_domain"/>
</dbReference>
<dbReference type="PANTHER" id="PTHR34477:SF1">
    <property type="entry name" value="UPF0213 PROTEIN YHBQ"/>
    <property type="match status" value="1"/>
</dbReference>
<name>A0A0G0T1T6_9BACT</name>
<feature type="domain" description="GIY-YIG" evidence="2">
    <location>
        <begin position="1"/>
        <end position="74"/>
    </location>
</feature>
<dbReference type="SUPFAM" id="SSF82771">
    <property type="entry name" value="GIY-YIG endonuclease"/>
    <property type="match status" value="1"/>
</dbReference>
<sequence length="86" mass="10394">MGYLYILRCRNERFYIGSTNDLERRLAEHQAGLSRYTSNLLPVELVFSQKYDSLVKARRIEYRLKKLKRRDIIEMIIRDQVIKLES</sequence>
<gene>
    <name evidence="3" type="ORF">UT77_C0016G0019</name>
</gene>
<evidence type="ECO:0000313" key="4">
    <source>
        <dbReference type="Proteomes" id="UP000034881"/>
    </source>
</evidence>
<proteinExistence type="inferred from homology"/>
<comment type="caution">
    <text evidence="3">The sequence shown here is derived from an EMBL/GenBank/DDBJ whole genome shotgun (WGS) entry which is preliminary data.</text>
</comment>
<evidence type="ECO:0000313" key="3">
    <source>
        <dbReference type="EMBL" id="KKR41065.1"/>
    </source>
</evidence>
<organism evidence="3 4">
    <name type="scientific">Candidatus Daviesbacteria bacterium GW2011_GWC2_40_12</name>
    <dbReference type="NCBI Taxonomy" id="1618431"/>
    <lineage>
        <taxon>Bacteria</taxon>
        <taxon>Candidatus Daviesiibacteriota</taxon>
    </lineage>
</organism>
<reference evidence="3 4" key="1">
    <citation type="journal article" date="2015" name="Nature">
        <title>rRNA introns, odd ribosomes, and small enigmatic genomes across a large radiation of phyla.</title>
        <authorList>
            <person name="Brown C.T."/>
            <person name="Hug L.A."/>
            <person name="Thomas B.C."/>
            <person name="Sharon I."/>
            <person name="Castelle C.J."/>
            <person name="Singh A."/>
            <person name="Wilkins M.J."/>
            <person name="Williams K.H."/>
            <person name="Banfield J.F."/>
        </authorList>
    </citation>
    <scope>NUCLEOTIDE SEQUENCE [LARGE SCALE GENOMIC DNA]</scope>
</reference>
<accession>A0A0G0T1T6</accession>
<dbReference type="SMART" id="SM00465">
    <property type="entry name" value="GIYc"/>
    <property type="match status" value="1"/>
</dbReference>
<evidence type="ECO:0000259" key="2">
    <source>
        <dbReference type="PROSITE" id="PS50164"/>
    </source>
</evidence>
<dbReference type="CDD" id="cd10456">
    <property type="entry name" value="GIY-YIG_UPF0213"/>
    <property type="match status" value="1"/>
</dbReference>
<evidence type="ECO:0000256" key="1">
    <source>
        <dbReference type="ARBA" id="ARBA00007435"/>
    </source>
</evidence>
<comment type="similarity">
    <text evidence="1">Belongs to the UPF0213 family.</text>
</comment>
<dbReference type="InterPro" id="IPR000305">
    <property type="entry name" value="GIY-YIG_endonuc"/>
</dbReference>
<dbReference type="EMBL" id="LBYB01000016">
    <property type="protein sequence ID" value="KKR41065.1"/>
    <property type="molecule type" value="Genomic_DNA"/>
</dbReference>
<protein>
    <submittedName>
        <fullName evidence="3">Excinuclease ABC C subunit domain protein</fullName>
    </submittedName>
</protein>
<dbReference type="Pfam" id="PF01541">
    <property type="entry name" value="GIY-YIG"/>
    <property type="match status" value="1"/>
</dbReference>
<dbReference type="PANTHER" id="PTHR34477">
    <property type="entry name" value="UPF0213 PROTEIN YHBQ"/>
    <property type="match status" value="1"/>
</dbReference>